<organism evidence="1 2">
    <name type="scientific">Pluteus cervinus</name>
    <dbReference type="NCBI Taxonomy" id="181527"/>
    <lineage>
        <taxon>Eukaryota</taxon>
        <taxon>Fungi</taxon>
        <taxon>Dikarya</taxon>
        <taxon>Basidiomycota</taxon>
        <taxon>Agaricomycotina</taxon>
        <taxon>Agaricomycetes</taxon>
        <taxon>Agaricomycetidae</taxon>
        <taxon>Agaricales</taxon>
        <taxon>Pluteineae</taxon>
        <taxon>Pluteaceae</taxon>
        <taxon>Pluteus</taxon>
    </lineage>
</organism>
<accession>A0ACD3ACN7</accession>
<keyword evidence="2" id="KW-1185">Reference proteome</keyword>
<gene>
    <name evidence="1" type="ORF">BDN72DRAFT_902446</name>
</gene>
<proteinExistence type="predicted"/>
<name>A0ACD3ACN7_9AGAR</name>
<sequence length="239" mass="27337">MPNGQSLTEAGRPAPNVQRVIPPAPTHANPLSVRNAHRWKHSNECHFCAKPKKQGGTLFRCAGCQDGFYCSKECQRKAWPDHKLRCQIHQRARDANPTILDQYKLLSSFMNKHRYTLTQAGFCALDLRNHPENAQDRALVVLVRQRPAKRAEFTYFVVGAEVIPLNEGGFGEDLDEIKMHLTIHKMPPGCLVFVIVMRSLDSNHSNVVPVGFYPNPVYYEHKDWKEWMMKHLNEGIVLL</sequence>
<dbReference type="EMBL" id="ML208524">
    <property type="protein sequence ID" value="TFK63418.1"/>
    <property type="molecule type" value="Genomic_DNA"/>
</dbReference>
<reference evidence="1 2" key="1">
    <citation type="journal article" date="2019" name="Nat. Ecol. Evol.">
        <title>Megaphylogeny resolves global patterns of mushroom evolution.</title>
        <authorList>
            <person name="Varga T."/>
            <person name="Krizsan K."/>
            <person name="Foldi C."/>
            <person name="Dima B."/>
            <person name="Sanchez-Garcia M."/>
            <person name="Sanchez-Ramirez S."/>
            <person name="Szollosi G.J."/>
            <person name="Szarkandi J.G."/>
            <person name="Papp V."/>
            <person name="Albert L."/>
            <person name="Andreopoulos W."/>
            <person name="Angelini C."/>
            <person name="Antonin V."/>
            <person name="Barry K.W."/>
            <person name="Bougher N.L."/>
            <person name="Buchanan P."/>
            <person name="Buyck B."/>
            <person name="Bense V."/>
            <person name="Catcheside P."/>
            <person name="Chovatia M."/>
            <person name="Cooper J."/>
            <person name="Damon W."/>
            <person name="Desjardin D."/>
            <person name="Finy P."/>
            <person name="Geml J."/>
            <person name="Haridas S."/>
            <person name="Hughes K."/>
            <person name="Justo A."/>
            <person name="Karasinski D."/>
            <person name="Kautmanova I."/>
            <person name="Kiss B."/>
            <person name="Kocsube S."/>
            <person name="Kotiranta H."/>
            <person name="LaButti K.M."/>
            <person name="Lechner B.E."/>
            <person name="Liimatainen K."/>
            <person name="Lipzen A."/>
            <person name="Lukacs Z."/>
            <person name="Mihaltcheva S."/>
            <person name="Morgado L.N."/>
            <person name="Niskanen T."/>
            <person name="Noordeloos M.E."/>
            <person name="Ohm R.A."/>
            <person name="Ortiz-Santana B."/>
            <person name="Ovrebo C."/>
            <person name="Racz N."/>
            <person name="Riley R."/>
            <person name="Savchenko A."/>
            <person name="Shiryaev A."/>
            <person name="Soop K."/>
            <person name="Spirin V."/>
            <person name="Szebenyi C."/>
            <person name="Tomsovsky M."/>
            <person name="Tulloss R.E."/>
            <person name="Uehling J."/>
            <person name="Grigoriev I.V."/>
            <person name="Vagvolgyi C."/>
            <person name="Papp T."/>
            <person name="Martin F.M."/>
            <person name="Miettinen O."/>
            <person name="Hibbett D.S."/>
            <person name="Nagy L.G."/>
        </authorList>
    </citation>
    <scope>NUCLEOTIDE SEQUENCE [LARGE SCALE GENOMIC DNA]</scope>
    <source>
        <strain evidence="1 2">NL-1719</strain>
    </source>
</reference>
<evidence type="ECO:0000313" key="2">
    <source>
        <dbReference type="Proteomes" id="UP000308600"/>
    </source>
</evidence>
<protein>
    <submittedName>
        <fullName evidence="1">Uncharacterized protein</fullName>
    </submittedName>
</protein>
<evidence type="ECO:0000313" key="1">
    <source>
        <dbReference type="EMBL" id="TFK63418.1"/>
    </source>
</evidence>
<dbReference type="Proteomes" id="UP000308600">
    <property type="component" value="Unassembled WGS sequence"/>
</dbReference>